<dbReference type="RefSeq" id="WP_084045220.1">
    <property type="nucleotide sequence ID" value="NZ_FWWU01000002.1"/>
</dbReference>
<organism evidence="2 3">
    <name type="scientific">Deinococcus hopiensis KR-140</name>
    <dbReference type="NCBI Taxonomy" id="695939"/>
    <lineage>
        <taxon>Bacteria</taxon>
        <taxon>Thermotogati</taxon>
        <taxon>Deinococcota</taxon>
        <taxon>Deinococci</taxon>
        <taxon>Deinococcales</taxon>
        <taxon>Deinococcaceae</taxon>
        <taxon>Deinococcus</taxon>
    </lineage>
</organism>
<reference evidence="2 3" key="1">
    <citation type="submission" date="2017-04" db="EMBL/GenBank/DDBJ databases">
        <authorList>
            <person name="Afonso C.L."/>
            <person name="Miller P.J."/>
            <person name="Scott M.A."/>
            <person name="Spackman E."/>
            <person name="Goraichik I."/>
            <person name="Dimitrov K.M."/>
            <person name="Suarez D.L."/>
            <person name="Swayne D.E."/>
        </authorList>
    </citation>
    <scope>NUCLEOTIDE SEQUENCE [LARGE SCALE GENOMIC DNA]</scope>
    <source>
        <strain evidence="2 3">KR-140</strain>
    </source>
</reference>
<evidence type="ECO:0000313" key="3">
    <source>
        <dbReference type="Proteomes" id="UP000192582"/>
    </source>
</evidence>
<dbReference type="Proteomes" id="UP000192582">
    <property type="component" value="Unassembled WGS sequence"/>
</dbReference>
<dbReference type="EMBL" id="FWWU01000002">
    <property type="protein sequence ID" value="SMB78415.1"/>
    <property type="molecule type" value="Genomic_DNA"/>
</dbReference>
<protein>
    <recommendedName>
        <fullName evidence="4">DUF4397 domain-containing protein</fullName>
    </recommendedName>
</protein>
<evidence type="ECO:0000313" key="2">
    <source>
        <dbReference type="EMBL" id="SMB78415.1"/>
    </source>
</evidence>
<accession>A0A1W1UBE2</accession>
<name>A0A1W1UBE2_9DEIO</name>
<keyword evidence="1" id="KW-0732">Signal</keyword>
<sequence length="128" mass="13759">MPHLKALMLSALIATTALFTSASATPVYFSNDSGQSGVVDVYVDGQLVFDNVFADDSMMFPRELSAGQHNVVVTPNYLPLGEQDILRTTLTVPEETAGNTAYTINLATETDDLGVEGLTLTWNTSQID</sequence>
<evidence type="ECO:0000256" key="1">
    <source>
        <dbReference type="SAM" id="SignalP"/>
    </source>
</evidence>
<feature type="signal peptide" evidence="1">
    <location>
        <begin position="1"/>
        <end position="24"/>
    </location>
</feature>
<proteinExistence type="predicted"/>
<evidence type="ECO:0008006" key="4">
    <source>
        <dbReference type="Google" id="ProtNLM"/>
    </source>
</evidence>
<dbReference type="OrthoDB" id="72742at2"/>
<keyword evidence="3" id="KW-1185">Reference proteome</keyword>
<gene>
    <name evidence="2" type="ORF">SAMN00790413_06649</name>
</gene>
<feature type="chain" id="PRO_5010717155" description="DUF4397 domain-containing protein" evidence="1">
    <location>
        <begin position="25"/>
        <end position="128"/>
    </location>
</feature>
<dbReference type="STRING" id="695939.SAMN00790413_06649"/>
<dbReference type="AlphaFoldDB" id="A0A1W1UBE2"/>